<keyword evidence="1" id="KW-0472">Membrane</keyword>
<keyword evidence="1" id="KW-1133">Transmembrane helix</keyword>
<evidence type="ECO:0000313" key="2">
    <source>
        <dbReference type="EMBL" id="RCU51699.1"/>
    </source>
</evidence>
<dbReference type="EMBL" id="QPID01000002">
    <property type="protein sequence ID" value="RCU51699.1"/>
    <property type="molecule type" value="Genomic_DNA"/>
</dbReference>
<evidence type="ECO:0000256" key="1">
    <source>
        <dbReference type="SAM" id="Phobius"/>
    </source>
</evidence>
<sequence length="131" mass="14736">MFMGCSNALKVVSVLGVVHLLLYLFLIAQSMLAGEPLSTAWAVHIGVAFAVVVWTGHRVGMTFYVRLVYLLAIPSYSLYRFSEVAAVYQVTSFDWVYQILTYASLYLAIPFLILGKRYYLNETKIPSDVNP</sequence>
<protein>
    <submittedName>
        <fullName evidence="2">Uncharacterized protein</fullName>
    </submittedName>
</protein>
<feature type="transmembrane region" description="Helical" evidence="1">
    <location>
        <begin position="95"/>
        <end position="114"/>
    </location>
</feature>
<keyword evidence="3" id="KW-1185">Reference proteome</keyword>
<feature type="transmembrane region" description="Helical" evidence="1">
    <location>
        <begin position="12"/>
        <end position="32"/>
    </location>
</feature>
<reference evidence="2 3" key="1">
    <citation type="submission" date="2018-07" db="EMBL/GenBank/DDBJ databases">
        <title>Corallincola holothuriorum sp. nov., a new facultative anaerobe isolated from sea cucumber Apostichopus japonicus.</title>
        <authorList>
            <person name="Xia H."/>
        </authorList>
    </citation>
    <scope>NUCLEOTIDE SEQUENCE [LARGE SCALE GENOMIC DNA]</scope>
    <source>
        <strain evidence="2 3">C4</strain>
    </source>
</reference>
<feature type="transmembrane region" description="Helical" evidence="1">
    <location>
        <begin position="38"/>
        <end position="56"/>
    </location>
</feature>
<accession>A0A368NQE3</accession>
<dbReference type="AlphaFoldDB" id="A0A368NQE3"/>
<keyword evidence="1" id="KW-0812">Transmembrane</keyword>
<organism evidence="2 3">
    <name type="scientific">Corallincola holothuriorum</name>
    <dbReference type="NCBI Taxonomy" id="2282215"/>
    <lineage>
        <taxon>Bacteria</taxon>
        <taxon>Pseudomonadati</taxon>
        <taxon>Pseudomonadota</taxon>
        <taxon>Gammaproteobacteria</taxon>
        <taxon>Alteromonadales</taxon>
        <taxon>Psychromonadaceae</taxon>
        <taxon>Corallincola</taxon>
    </lineage>
</organism>
<feature type="transmembrane region" description="Helical" evidence="1">
    <location>
        <begin position="63"/>
        <end position="79"/>
    </location>
</feature>
<comment type="caution">
    <text evidence="2">The sequence shown here is derived from an EMBL/GenBank/DDBJ whole genome shotgun (WGS) entry which is preliminary data.</text>
</comment>
<evidence type="ECO:0000313" key="3">
    <source>
        <dbReference type="Proteomes" id="UP000252558"/>
    </source>
</evidence>
<name>A0A368NQE3_9GAMM</name>
<gene>
    <name evidence="2" type="ORF">DU002_04305</name>
</gene>
<dbReference type="Proteomes" id="UP000252558">
    <property type="component" value="Unassembled WGS sequence"/>
</dbReference>
<proteinExistence type="predicted"/>